<dbReference type="EMBL" id="BOQP01000030">
    <property type="protein sequence ID" value="GIM77592.1"/>
    <property type="molecule type" value="Genomic_DNA"/>
</dbReference>
<keyword evidence="2" id="KW-1185">Reference proteome</keyword>
<sequence length="386" mass="41008">MTLGGNRWNTLPERANLTADSVFAQLRPLLQGAVQATDDVDPHILDEQIRATLALGTRETSLPLSGYADAAPVTRELAEQARTIGETLAQWASRALAESLDAPVPLPGGPLAIRSHCDGHLLTPPAADLLLGSRGGPVGMQLYNEWLHQMVLLRDALLPFTNWAEVPLLVTPQGLRHVEAAREKFLAELMFRQVRHTSIVAFARTVVTGTSGLAGYGFDHDTGTALPAVVGGSVLTAPRYLLSWRPGSVTTGTATYVAVHADYYAAPRTPLQDLGATLKDLAEDVPDAVLSARVVASPVVGGVRTAAVEVVRGAQTSRVDLGQALRGHRFAHRRPTAVAAPEIGAVLVVDGLVWTDGAEIGVPAHPDDLVRLALLGKLYPDNVVLR</sequence>
<proteinExistence type="predicted"/>
<protein>
    <submittedName>
        <fullName evidence="1">Uncharacterized protein</fullName>
    </submittedName>
</protein>
<gene>
    <name evidence="1" type="ORF">Aco04nite_56220</name>
</gene>
<comment type="caution">
    <text evidence="1">The sequence shown here is derived from an EMBL/GenBank/DDBJ whole genome shotgun (WGS) entry which is preliminary data.</text>
</comment>
<accession>A0A919VVR2</accession>
<dbReference type="RefSeq" id="WP_213000210.1">
    <property type="nucleotide sequence ID" value="NZ_BAAATW010000016.1"/>
</dbReference>
<name>A0A919VVR2_9ACTN</name>
<reference evidence="1" key="1">
    <citation type="submission" date="2021-03" db="EMBL/GenBank/DDBJ databases">
        <title>Whole genome shotgun sequence of Actinoplanes consettensis NBRC 14913.</title>
        <authorList>
            <person name="Komaki H."/>
            <person name="Tamura T."/>
        </authorList>
    </citation>
    <scope>NUCLEOTIDE SEQUENCE</scope>
    <source>
        <strain evidence="1">NBRC 14913</strain>
    </source>
</reference>
<evidence type="ECO:0000313" key="2">
    <source>
        <dbReference type="Proteomes" id="UP000680865"/>
    </source>
</evidence>
<evidence type="ECO:0000313" key="1">
    <source>
        <dbReference type="EMBL" id="GIM77592.1"/>
    </source>
</evidence>
<organism evidence="1 2">
    <name type="scientific">Winogradskya consettensis</name>
    <dbReference type="NCBI Taxonomy" id="113560"/>
    <lineage>
        <taxon>Bacteria</taxon>
        <taxon>Bacillati</taxon>
        <taxon>Actinomycetota</taxon>
        <taxon>Actinomycetes</taxon>
        <taxon>Micromonosporales</taxon>
        <taxon>Micromonosporaceae</taxon>
        <taxon>Winogradskya</taxon>
    </lineage>
</organism>
<dbReference type="AlphaFoldDB" id="A0A919VVR2"/>
<dbReference type="Proteomes" id="UP000680865">
    <property type="component" value="Unassembled WGS sequence"/>
</dbReference>